<evidence type="ECO:0000256" key="1">
    <source>
        <dbReference type="ARBA" id="ARBA00001966"/>
    </source>
</evidence>
<evidence type="ECO:0000256" key="4">
    <source>
        <dbReference type="ARBA" id="ARBA00022485"/>
    </source>
</evidence>
<dbReference type="SUPFAM" id="SSF142754">
    <property type="entry name" value="NadA-like"/>
    <property type="match status" value="1"/>
</dbReference>
<evidence type="ECO:0000256" key="7">
    <source>
        <dbReference type="ARBA" id="ARBA00022723"/>
    </source>
</evidence>
<evidence type="ECO:0000256" key="8">
    <source>
        <dbReference type="ARBA" id="ARBA00023004"/>
    </source>
</evidence>
<gene>
    <name evidence="10" type="ORF">METZ01_LOCUS461373</name>
</gene>
<sequence>MSINLHRRYENVQLTEREALPDRYLGLPEAEMDVRISAARAALGDRLLILGHHYQRDEGIKFADYTGDSFKLAQQAADRRGSDYIVFCGVHFMAESADVLSSPDQQVLLPDLAAGCSMADMAAADQFEVCWEELNAMGANRVVPVTYINSAASIKSACGERGGVACTSSNAEATLKWAWQRGDQILFLPDQHLGRNTAYGMGVPLKQMVVWDPDEPWGGLTPEALQAARMILWKGHC</sequence>
<keyword evidence="7" id="KW-0479">Metal-binding</keyword>
<evidence type="ECO:0000256" key="5">
    <source>
        <dbReference type="ARBA" id="ARBA00022642"/>
    </source>
</evidence>
<reference evidence="10" key="1">
    <citation type="submission" date="2018-05" db="EMBL/GenBank/DDBJ databases">
        <authorList>
            <person name="Lanie J.A."/>
            <person name="Ng W.-L."/>
            <person name="Kazmierczak K.M."/>
            <person name="Andrzejewski T.M."/>
            <person name="Davidsen T.M."/>
            <person name="Wayne K.J."/>
            <person name="Tettelin H."/>
            <person name="Glass J.I."/>
            <person name="Rusch D."/>
            <person name="Podicherti R."/>
            <person name="Tsui H.-C.T."/>
            <person name="Winkler M.E."/>
        </authorList>
    </citation>
    <scope>NUCLEOTIDE SEQUENCE</scope>
</reference>
<evidence type="ECO:0000313" key="10">
    <source>
        <dbReference type="EMBL" id="SVE08519.1"/>
    </source>
</evidence>
<evidence type="ECO:0000256" key="9">
    <source>
        <dbReference type="ARBA" id="ARBA00023014"/>
    </source>
</evidence>
<dbReference type="EC" id="2.5.1.72" evidence="3"/>
<dbReference type="GO" id="GO:0046872">
    <property type="term" value="F:metal ion binding"/>
    <property type="evidence" value="ECO:0007669"/>
    <property type="project" value="UniProtKB-KW"/>
</dbReference>
<dbReference type="InterPro" id="IPR003473">
    <property type="entry name" value="NadA"/>
</dbReference>
<dbReference type="InterPro" id="IPR036094">
    <property type="entry name" value="NadA_sf"/>
</dbReference>
<accession>A0A383ALU7</accession>
<keyword evidence="8" id="KW-0408">Iron</keyword>
<dbReference type="UniPathway" id="UPA00253">
    <property type="reaction ID" value="UER00327"/>
</dbReference>
<keyword evidence="4" id="KW-0004">4Fe-4S</keyword>
<dbReference type="EMBL" id="UINC01193085">
    <property type="protein sequence ID" value="SVE08519.1"/>
    <property type="molecule type" value="Genomic_DNA"/>
</dbReference>
<name>A0A383ALU7_9ZZZZ</name>
<dbReference type="GO" id="GO:0034628">
    <property type="term" value="P:'de novo' NAD+ biosynthetic process from L-aspartate"/>
    <property type="evidence" value="ECO:0007669"/>
    <property type="project" value="TreeGrafter"/>
</dbReference>
<evidence type="ECO:0000256" key="2">
    <source>
        <dbReference type="ARBA" id="ARBA00005065"/>
    </source>
</evidence>
<keyword evidence="9" id="KW-0411">Iron-sulfur</keyword>
<dbReference type="GO" id="GO:0051539">
    <property type="term" value="F:4 iron, 4 sulfur cluster binding"/>
    <property type="evidence" value="ECO:0007669"/>
    <property type="project" value="UniProtKB-KW"/>
</dbReference>
<keyword evidence="6" id="KW-0808">Transferase</keyword>
<dbReference type="PANTHER" id="PTHR30573:SF0">
    <property type="entry name" value="QUINOLINATE SYNTHASE, CHLOROPLASTIC"/>
    <property type="match status" value="1"/>
</dbReference>
<comment type="pathway">
    <text evidence="2">Cofactor biosynthesis; NAD(+) biosynthesis; quinolinate from iminoaspartate: step 1/1.</text>
</comment>
<dbReference type="GO" id="GO:0008987">
    <property type="term" value="F:quinolinate synthetase A activity"/>
    <property type="evidence" value="ECO:0007669"/>
    <property type="project" value="InterPro"/>
</dbReference>
<dbReference type="GO" id="GO:0005829">
    <property type="term" value="C:cytosol"/>
    <property type="evidence" value="ECO:0007669"/>
    <property type="project" value="TreeGrafter"/>
</dbReference>
<dbReference type="PANTHER" id="PTHR30573">
    <property type="entry name" value="QUINOLINATE SYNTHETASE A"/>
    <property type="match status" value="1"/>
</dbReference>
<organism evidence="10">
    <name type="scientific">marine metagenome</name>
    <dbReference type="NCBI Taxonomy" id="408172"/>
    <lineage>
        <taxon>unclassified sequences</taxon>
        <taxon>metagenomes</taxon>
        <taxon>ecological metagenomes</taxon>
    </lineage>
</organism>
<dbReference type="Pfam" id="PF02445">
    <property type="entry name" value="NadA"/>
    <property type="match status" value="1"/>
</dbReference>
<feature type="non-terminal residue" evidence="10">
    <location>
        <position position="237"/>
    </location>
</feature>
<dbReference type="Gene3D" id="3.40.50.10800">
    <property type="entry name" value="NadA-like"/>
    <property type="match status" value="2"/>
</dbReference>
<evidence type="ECO:0000256" key="6">
    <source>
        <dbReference type="ARBA" id="ARBA00022679"/>
    </source>
</evidence>
<proteinExistence type="predicted"/>
<keyword evidence="5" id="KW-0662">Pyridine nucleotide biosynthesis</keyword>
<evidence type="ECO:0000256" key="3">
    <source>
        <dbReference type="ARBA" id="ARBA00012669"/>
    </source>
</evidence>
<dbReference type="AlphaFoldDB" id="A0A383ALU7"/>
<protein>
    <recommendedName>
        <fullName evidence="3">quinolinate synthase</fullName>
        <ecNumber evidence="3">2.5.1.72</ecNumber>
    </recommendedName>
</protein>
<comment type="cofactor">
    <cofactor evidence="1">
        <name>[4Fe-4S] cluster</name>
        <dbReference type="ChEBI" id="CHEBI:49883"/>
    </cofactor>
</comment>